<dbReference type="EMBL" id="FAOZ01000061">
    <property type="protein sequence ID" value="CUU61184.1"/>
    <property type="molecule type" value="Genomic_DNA"/>
</dbReference>
<protein>
    <submittedName>
        <fullName evidence="1">Uncharacterized protein</fullName>
    </submittedName>
</protein>
<proteinExistence type="predicted"/>
<accession>A0A0S4QZX3</accession>
<gene>
    <name evidence="1" type="ORF">Ga0074812_1616</name>
</gene>
<dbReference type="Proteomes" id="UP000198802">
    <property type="component" value="Unassembled WGS sequence"/>
</dbReference>
<evidence type="ECO:0000313" key="1">
    <source>
        <dbReference type="EMBL" id="CUU61184.1"/>
    </source>
</evidence>
<keyword evidence="2" id="KW-1185">Reference proteome</keyword>
<sequence length="37" mass="4137">MSDRSKVQQRVSEGRWCTPKSLADLAVVHSYLSTATK</sequence>
<name>A0A0S4QZX3_9ACTN</name>
<evidence type="ECO:0000313" key="2">
    <source>
        <dbReference type="Proteomes" id="UP000198802"/>
    </source>
</evidence>
<reference evidence="2" key="1">
    <citation type="submission" date="2015-11" db="EMBL/GenBank/DDBJ databases">
        <authorList>
            <person name="Varghese N."/>
        </authorList>
    </citation>
    <scope>NUCLEOTIDE SEQUENCE [LARGE SCALE GENOMIC DNA]</scope>
    <source>
        <strain evidence="2">DSM 45899</strain>
    </source>
</reference>
<dbReference type="AlphaFoldDB" id="A0A0S4QZX3"/>
<organism evidence="1 2">
    <name type="scientific">Parafrankia irregularis</name>
    <dbReference type="NCBI Taxonomy" id="795642"/>
    <lineage>
        <taxon>Bacteria</taxon>
        <taxon>Bacillati</taxon>
        <taxon>Actinomycetota</taxon>
        <taxon>Actinomycetes</taxon>
        <taxon>Frankiales</taxon>
        <taxon>Frankiaceae</taxon>
        <taxon>Parafrankia</taxon>
    </lineage>
</organism>